<dbReference type="InterPro" id="IPR020476">
    <property type="entry name" value="Nudix_hydrolase"/>
</dbReference>
<dbReference type="InterPro" id="IPR015797">
    <property type="entry name" value="NUDIX_hydrolase-like_dom_sf"/>
</dbReference>
<protein>
    <recommendedName>
        <fullName evidence="6">Nudix hydrolase domain-containing protein</fullName>
    </recommendedName>
</protein>
<dbReference type="InterPro" id="IPR020084">
    <property type="entry name" value="NUDIX_hydrolase_CS"/>
</dbReference>
<evidence type="ECO:0000259" key="6">
    <source>
        <dbReference type="PROSITE" id="PS51462"/>
    </source>
</evidence>
<dbReference type="Proteomes" id="UP000621500">
    <property type="component" value="Unassembled WGS sequence"/>
</dbReference>
<dbReference type="EMBL" id="BONX01000046">
    <property type="protein sequence ID" value="GIG99608.1"/>
    <property type="molecule type" value="Genomic_DNA"/>
</dbReference>
<gene>
    <name evidence="7" type="ORF">Pma05_61810</name>
</gene>
<dbReference type="Gene3D" id="3.90.79.10">
    <property type="entry name" value="Nucleoside Triphosphate Pyrophosphohydrolase"/>
    <property type="match status" value="1"/>
</dbReference>
<dbReference type="PROSITE" id="PS51462">
    <property type="entry name" value="NUDIX"/>
    <property type="match status" value="1"/>
</dbReference>
<dbReference type="PANTHER" id="PTHR43046">
    <property type="entry name" value="GDP-MANNOSE MANNOSYL HYDROLASE"/>
    <property type="match status" value="1"/>
</dbReference>
<name>A0ABQ4EY82_9ACTN</name>
<comment type="cofactor">
    <cofactor evidence="1">
        <name>Mg(2+)</name>
        <dbReference type="ChEBI" id="CHEBI:18420"/>
    </cofactor>
</comment>
<feature type="domain" description="Nudix hydrolase" evidence="6">
    <location>
        <begin position="6"/>
        <end position="138"/>
    </location>
</feature>
<evidence type="ECO:0000256" key="5">
    <source>
        <dbReference type="RuleBase" id="RU003476"/>
    </source>
</evidence>
<evidence type="ECO:0000256" key="3">
    <source>
        <dbReference type="ARBA" id="ARBA00022801"/>
    </source>
</evidence>
<dbReference type="SUPFAM" id="SSF55811">
    <property type="entry name" value="Nudix"/>
    <property type="match status" value="1"/>
</dbReference>
<organism evidence="7 8">
    <name type="scientific">Plantactinospora mayteni</name>
    <dbReference type="NCBI Taxonomy" id="566021"/>
    <lineage>
        <taxon>Bacteria</taxon>
        <taxon>Bacillati</taxon>
        <taxon>Actinomycetota</taxon>
        <taxon>Actinomycetes</taxon>
        <taxon>Micromonosporales</taxon>
        <taxon>Micromonosporaceae</taxon>
        <taxon>Plantactinospora</taxon>
    </lineage>
</organism>
<comment type="caution">
    <text evidence="7">The sequence shown here is derived from an EMBL/GenBank/DDBJ whole genome shotgun (WGS) entry which is preliminary data.</text>
</comment>
<reference evidence="7 8" key="1">
    <citation type="submission" date="2021-01" db="EMBL/GenBank/DDBJ databases">
        <title>Whole genome shotgun sequence of Plantactinospora mayteni NBRC 109088.</title>
        <authorList>
            <person name="Komaki H."/>
            <person name="Tamura T."/>
        </authorList>
    </citation>
    <scope>NUCLEOTIDE SEQUENCE [LARGE SCALE GENOMIC DNA]</scope>
    <source>
        <strain evidence="7 8">NBRC 109088</strain>
    </source>
</reference>
<keyword evidence="3 5" id="KW-0378">Hydrolase</keyword>
<dbReference type="PRINTS" id="PR00502">
    <property type="entry name" value="NUDIXFAMILY"/>
</dbReference>
<keyword evidence="8" id="KW-1185">Reference proteome</keyword>
<comment type="similarity">
    <text evidence="2 5">Belongs to the Nudix hydrolase family.</text>
</comment>
<dbReference type="InterPro" id="IPR000086">
    <property type="entry name" value="NUDIX_hydrolase_dom"/>
</dbReference>
<sequence length="167" mass="18645">MNRQVPAHPATARGLISDPAGRWLIVRPTGREWWHLPGGLIEQDESPAEACQREVREEIGLDLLPGRLLVVGWNPPRRPGSRARFTFVFSMGRHNPEAVAARIRLQPTEVDAWQFARPDDARSLLHPDSAGRLTRMGEEIYTEGPRCPVPAVPVARLPSRRESNSGP</sequence>
<dbReference type="CDD" id="cd18876">
    <property type="entry name" value="NUDIX_Hydrolase"/>
    <property type="match status" value="1"/>
</dbReference>
<evidence type="ECO:0000256" key="4">
    <source>
        <dbReference type="ARBA" id="ARBA00022842"/>
    </source>
</evidence>
<evidence type="ECO:0000313" key="8">
    <source>
        <dbReference type="Proteomes" id="UP000621500"/>
    </source>
</evidence>
<accession>A0ABQ4EY82</accession>
<evidence type="ECO:0000256" key="2">
    <source>
        <dbReference type="ARBA" id="ARBA00005582"/>
    </source>
</evidence>
<proteinExistence type="inferred from homology"/>
<keyword evidence="4" id="KW-0460">Magnesium</keyword>
<dbReference type="Pfam" id="PF00293">
    <property type="entry name" value="NUDIX"/>
    <property type="match status" value="1"/>
</dbReference>
<evidence type="ECO:0000313" key="7">
    <source>
        <dbReference type="EMBL" id="GIG99608.1"/>
    </source>
</evidence>
<dbReference type="PROSITE" id="PS00893">
    <property type="entry name" value="NUDIX_BOX"/>
    <property type="match status" value="1"/>
</dbReference>
<dbReference type="RefSeq" id="WP_203860983.1">
    <property type="nucleotide sequence ID" value="NZ_BAAAZQ010000001.1"/>
</dbReference>
<dbReference type="PANTHER" id="PTHR43046:SF12">
    <property type="entry name" value="GDP-MANNOSE MANNOSYL HYDROLASE"/>
    <property type="match status" value="1"/>
</dbReference>
<evidence type="ECO:0000256" key="1">
    <source>
        <dbReference type="ARBA" id="ARBA00001946"/>
    </source>
</evidence>